<evidence type="ECO:0008006" key="4">
    <source>
        <dbReference type="Google" id="ProtNLM"/>
    </source>
</evidence>
<dbReference type="OrthoDB" id="1065092at2"/>
<keyword evidence="3" id="KW-1185">Reference proteome</keyword>
<organism evidence="2 3">
    <name type="scientific">Cyclonatronum proteinivorum</name>
    <dbReference type="NCBI Taxonomy" id="1457365"/>
    <lineage>
        <taxon>Bacteria</taxon>
        <taxon>Pseudomonadati</taxon>
        <taxon>Balneolota</taxon>
        <taxon>Balneolia</taxon>
        <taxon>Balneolales</taxon>
        <taxon>Cyclonatronaceae</taxon>
        <taxon>Cyclonatronum</taxon>
    </lineage>
</organism>
<gene>
    <name evidence="2" type="ORF">CYPRO_3006</name>
</gene>
<proteinExistence type="predicted"/>
<name>A0A345UP41_9BACT</name>
<dbReference type="EMBL" id="CP027806">
    <property type="protein sequence ID" value="AXJ02243.1"/>
    <property type="molecule type" value="Genomic_DNA"/>
</dbReference>
<keyword evidence="1" id="KW-0732">Signal</keyword>
<dbReference type="InterPro" id="IPR010239">
    <property type="entry name" value="CHP02001"/>
</dbReference>
<evidence type="ECO:0000313" key="2">
    <source>
        <dbReference type="EMBL" id="AXJ02243.1"/>
    </source>
</evidence>
<feature type="signal peptide" evidence="1">
    <location>
        <begin position="1"/>
        <end position="31"/>
    </location>
</feature>
<evidence type="ECO:0000313" key="3">
    <source>
        <dbReference type="Proteomes" id="UP000254808"/>
    </source>
</evidence>
<evidence type="ECO:0000256" key="1">
    <source>
        <dbReference type="SAM" id="SignalP"/>
    </source>
</evidence>
<sequence>MKNISNTFSGLAKVAILSAAFLGFAASEAEAQFDMSLEYNSRYVWRGFDFGSSPSLMPEVTFAFGGLEIGAWAAYATNGNPDGSEINFFAGYTFETSAGDFSLHVTDYMFPDDPVSFLKSDFHFIEVGLSYETALSENTSLGLSTNIFVHNDDDNSMYHEVSITQALEDYELALFSGFTTGESEAYETTQFSFINVGATLSREVMLTSNTPLGVSASLITNPYAERMFFVFGASIGF</sequence>
<dbReference type="Proteomes" id="UP000254808">
    <property type="component" value="Chromosome"/>
</dbReference>
<feature type="chain" id="PRO_5016591363" description="MetA-pathway of phenol degradation" evidence="1">
    <location>
        <begin position="32"/>
        <end position="237"/>
    </location>
</feature>
<accession>A0A345UP41</accession>
<reference evidence="2 3" key="1">
    <citation type="submission" date="2018-03" db="EMBL/GenBank/DDBJ databases">
        <title>Phenotypic and genomic properties of Cyclonatronum proteinivorum gen. nov., sp. nov., a haloalkaliphilic bacteroidete from soda lakes possessing Na+-translocating rhodopsin.</title>
        <authorList>
            <person name="Toshchakov S.V."/>
            <person name="Korzhenkov A."/>
            <person name="Samarov N.I."/>
            <person name="Kublanov I.V."/>
            <person name="Muntyan M.S."/>
            <person name="Sorokin D.Y."/>
        </authorList>
    </citation>
    <scope>NUCLEOTIDE SEQUENCE [LARGE SCALE GENOMIC DNA]</scope>
    <source>
        <strain evidence="2 3">Omega</strain>
    </source>
</reference>
<dbReference type="AlphaFoldDB" id="A0A345UP41"/>
<protein>
    <recommendedName>
        <fullName evidence="4">MetA-pathway of phenol degradation</fullName>
    </recommendedName>
</protein>
<dbReference type="Pfam" id="PF09694">
    <property type="entry name" value="Gcw_chp"/>
    <property type="match status" value="1"/>
</dbReference>
<dbReference type="RefSeq" id="WP_114985363.1">
    <property type="nucleotide sequence ID" value="NZ_CP027806.1"/>
</dbReference>
<dbReference type="KEGG" id="cprv:CYPRO_3006"/>